<proteinExistence type="inferred from homology"/>
<comment type="similarity">
    <text evidence="1">Belongs to the metallophosphoesterase superfamily. YfcE family.</text>
</comment>
<dbReference type="RefSeq" id="WP_142082320.1">
    <property type="nucleotide sequence ID" value="NZ_VFPV01000001.1"/>
</dbReference>
<dbReference type="GO" id="GO:0016791">
    <property type="term" value="F:phosphatase activity"/>
    <property type="evidence" value="ECO:0007669"/>
    <property type="project" value="TreeGrafter"/>
</dbReference>
<evidence type="ECO:0000313" key="4">
    <source>
        <dbReference type="Proteomes" id="UP000316993"/>
    </source>
</evidence>
<sequence>MKLALLSDIHSNRQALDACLQHARAHGADHFALLGDLVGYGADPAYVVQQAMDLVAAGYTVIGGNHDAFAVQPPAGTDKGAHSMAAQGALWTHEQLSPEQRSFLAHLPLTAQVGGVLLVHASAEAPENWRYVDNEIVAAECLEAATKHPGVKHVFCGHVHQQTLYYRGTGRGLMRFTPTAGVPVPVPVPPHRQWVGTVGSVGQPRDGDPRAMYALLDTDHWHLRFERVPYAVADAAAAILATGGALPASFAHRLEVGR</sequence>
<dbReference type="Gene3D" id="3.60.21.10">
    <property type="match status" value="1"/>
</dbReference>
<reference evidence="3 4" key="1">
    <citation type="submission" date="2019-06" db="EMBL/GenBank/DDBJ databases">
        <title>Genomic Encyclopedia of Archaeal and Bacterial Type Strains, Phase II (KMG-II): from individual species to whole genera.</title>
        <authorList>
            <person name="Goeker M."/>
        </authorList>
    </citation>
    <scope>NUCLEOTIDE SEQUENCE [LARGE SCALE GENOMIC DNA]</scope>
    <source>
        <strain evidence="3 4">DSM 7270</strain>
    </source>
</reference>
<dbReference type="PANTHER" id="PTHR42850">
    <property type="entry name" value="METALLOPHOSPHOESTERASE"/>
    <property type="match status" value="1"/>
</dbReference>
<comment type="caution">
    <text evidence="3">The sequence shown here is derived from an EMBL/GenBank/DDBJ whole genome shotgun (WGS) entry which is preliminary data.</text>
</comment>
<organism evidence="3 4">
    <name type="scientific">Acidovorax temperans</name>
    <dbReference type="NCBI Taxonomy" id="80878"/>
    <lineage>
        <taxon>Bacteria</taxon>
        <taxon>Pseudomonadati</taxon>
        <taxon>Pseudomonadota</taxon>
        <taxon>Betaproteobacteria</taxon>
        <taxon>Burkholderiales</taxon>
        <taxon>Comamonadaceae</taxon>
        <taxon>Acidovorax</taxon>
    </lineage>
</organism>
<dbReference type="InterPro" id="IPR050126">
    <property type="entry name" value="Ap4A_hydrolase"/>
</dbReference>
<evidence type="ECO:0000313" key="3">
    <source>
        <dbReference type="EMBL" id="TQN08394.1"/>
    </source>
</evidence>
<dbReference type="InterPro" id="IPR024654">
    <property type="entry name" value="Calcineurin-like_PHP_lpxH"/>
</dbReference>
<dbReference type="SUPFAM" id="SSF56300">
    <property type="entry name" value="Metallo-dependent phosphatases"/>
    <property type="match status" value="1"/>
</dbReference>
<evidence type="ECO:0000256" key="1">
    <source>
        <dbReference type="ARBA" id="ARBA00008950"/>
    </source>
</evidence>
<dbReference type="InterPro" id="IPR029052">
    <property type="entry name" value="Metallo-depent_PP-like"/>
</dbReference>
<gene>
    <name evidence="3" type="ORF">BDD18_1559</name>
</gene>
<dbReference type="Pfam" id="PF12850">
    <property type="entry name" value="Metallophos_2"/>
    <property type="match status" value="1"/>
</dbReference>
<dbReference type="Proteomes" id="UP000316993">
    <property type="component" value="Unassembled WGS sequence"/>
</dbReference>
<feature type="domain" description="Calcineurin-like phosphoesterase" evidence="2">
    <location>
        <begin position="1"/>
        <end position="219"/>
    </location>
</feature>
<name>A0A543LMH6_9BURK</name>
<accession>A0A543LMH6</accession>
<dbReference type="CDD" id="cd00838">
    <property type="entry name" value="MPP_superfamily"/>
    <property type="match status" value="1"/>
</dbReference>
<dbReference type="GO" id="GO:0005737">
    <property type="term" value="C:cytoplasm"/>
    <property type="evidence" value="ECO:0007669"/>
    <property type="project" value="TreeGrafter"/>
</dbReference>
<dbReference type="AlphaFoldDB" id="A0A543LMH6"/>
<dbReference type="PIRSF" id="PIRSF000883">
    <property type="entry name" value="Pesterase_MJ0912"/>
    <property type="match status" value="1"/>
</dbReference>
<dbReference type="InterPro" id="IPR011152">
    <property type="entry name" value="Pesterase_MJ0912"/>
</dbReference>
<dbReference type="EMBL" id="VFPV01000001">
    <property type="protein sequence ID" value="TQN08394.1"/>
    <property type="molecule type" value="Genomic_DNA"/>
</dbReference>
<evidence type="ECO:0000259" key="2">
    <source>
        <dbReference type="Pfam" id="PF12850"/>
    </source>
</evidence>
<dbReference type="PANTHER" id="PTHR42850:SF2">
    <property type="entry name" value="BLL5683 PROTEIN"/>
    <property type="match status" value="1"/>
</dbReference>
<protein>
    <submittedName>
        <fullName evidence="3">3',5'-cyclic AMP phosphodiesterase CpdA</fullName>
    </submittedName>
</protein>